<evidence type="ECO:0000256" key="2">
    <source>
        <dbReference type="SAM" id="MobiDB-lite"/>
    </source>
</evidence>
<dbReference type="InParanoid" id="E1ZDZ7"/>
<name>E1ZDZ7_CHLVA</name>
<evidence type="ECO:0000313" key="5">
    <source>
        <dbReference type="Proteomes" id="UP000008141"/>
    </source>
</evidence>
<dbReference type="AlphaFoldDB" id="E1ZDZ7"/>
<dbReference type="CDD" id="cd02859">
    <property type="entry name" value="E_set_AMPKbeta_like_N"/>
    <property type="match status" value="1"/>
</dbReference>
<dbReference type="Gene3D" id="2.60.40.10">
    <property type="entry name" value="Immunoglobulins"/>
    <property type="match status" value="1"/>
</dbReference>
<dbReference type="eggNOG" id="ENOG502T1H0">
    <property type="taxonomic scope" value="Eukaryota"/>
</dbReference>
<dbReference type="InterPro" id="IPR032640">
    <property type="entry name" value="AMPK1_CBM"/>
</dbReference>
<dbReference type="GeneID" id="17355309"/>
<sequence length="479" mass="50154">MSSLDVPSLVPGWLMPSWLSPEPGSPRDAVRRARLKQLLEMLTASRREPALALPLPPDEALAAGGGADDAGGGPLDVSHSASNAVPFHSPTGGAAAPGALGGLGGGAAGCACRAEQAWQVLPWLYCAEGRMDFAAMESLASQLALSGLQLLDVSRYVAASTSSAGHWHNGWGGHIRWAGPQALPSPVVAAAAALRRMELRRGGALSQLPDIEGKVVVLAFHPQHRQLAAETLALYLHAYMGVSGREAVQAAGHAVGTSPLESTLRQSLEELAVIADGWYRRVTLAWPYGGGHVEIVGEAVGGWEKRAPMVFDVKRKRWRLQIWGLAPGIHRFKYLVDGRWVIDLAAHTEADSRGNINNVVMVTNGGKPLLRQAEAVTGSGSMDGEESGGSRSSSAAIGSTVVAVAAEGMQAEAAAKAAAAGVLATAEPPPPSETEEALEAAEPLQPWNSPEEMEAMARFGAAVMAFHTRLGLQLRHMLS</sequence>
<dbReference type="InterPro" id="IPR050827">
    <property type="entry name" value="CRP1_MDG1_kinase"/>
</dbReference>
<dbReference type="EMBL" id="GL433843">
    <property type="protein sequence ID" value="EFN55783.1"/>
    <property type="molecule type" value="Genomic_DNA"/>
</dbReference>
<evidence type="ECO:0000259" key="3">
    <source>
        <dbReference type="Pfam" id="PF16561"/>
    </source>
</evidence>
<evidence type="ECO:0000313" key="4">
    <source>
        <dbReference type="EMBL" id="EFN55783.1"/>
    </source>
</evidence>
<dbReference type="Pfam" id="PF16561">
    <property type="entry name" value="AMPK1_CBM"/>
    <property type="match status" value="1"/>
</dbReference>
<dbReference type="PANTHER" id="PTHR10343">
    <property type="entry name" value="5'-AMP-ACTIVATED PROTEIN KINASE , BETA SUBUNIT"/>
    <property type="match status" value="1"/>
</dbReference>
<dbReference type="KEGG" id="cvr:CHLNCDRAFT_145235"/>
<comment type="similarity">
    <text evidence="1">Belongs to the 5'-AMP-activated protein kinase beta subunit family.</text>
</comment>
<dbReference type="RefSeq" id="XP_005847885.1">
    <property type="nucleotide sequence ID" value="XM_005847823.1"/>
</dbReference>
<organism evidence="5">
    <name type="scientific">Chlorella variabilis</name>
    <name type="common">Green alga</name>
    <dbReference type="NCBI Taxonomy" id="554065"/>
    <lineage>
        <taxon>Eukaryota</taxon>
        <taxon>Viridiplantae</taxon>
        <taxon>Chlorophyta</taxon>
        <taxon>core chlorophytes</taxon>
        <taxon>Trebouxiophyceae</taxon>
        <taxon>Chlorellales</taxon>
        <taxon>Chlorellaceae</taxon>
        <taxon>Chlorella clade</taxon>
        <taxon>Chlorella</taxon>
    </lineage>
</organism>
<gene>
    <name evidence="4" type="ORF">CHLNCDRAFT_145235</name>
</gene>
<keyword evidence="5" id="KW-1185">Reference proteome</keyword>
<reference evidence="4 5" key="1">
    <citation type="journal article" date="2010" name="Plant Cell">
        <title>The Chlorella variabilis NC64A genome reveals adaptation to photosymbiosis, coevolution with viruses, and cryptic sex.</title>
        <authorList>
            <person name="Blanc G."/>
            <person name="Duncan G."/>
            <person name="Agarkova I."/>
            <person name="Borodovsky M."/>
            <person name="Gurnon J."/>
            <person name="Kuo A."/>
            <person name="Lindquist E."/>
            <person name="Lucas S."/>
            <person name="Pangilinan J."/>
            <person name="Polle J."/>
            <person name="Salamov A."/>
            <person name="Terry A."/>
            <person name="Yamada T."/>
            <person name="Dunigan D.D."/>
            <person name="Grigoriev I.V."/>
            <person name="Claverie J.M."/>
            <person name="Van Etten J.L."/>
        </authorList>
    </citation>
    <scope>NUCLEOTIDE SEQUENCE [LARGE SCALE GENOMIC DNA]</scope>
    <source>
        <strain evidence="4 5">NC64A</strain>
    </source>
</reference>
<dbReference type="OrthoDB" id="513900at2759"/>
<dbReference type="SUPFAM" id="SSF81296">
    <property type="entry name" value="E set domains"/>
    <property type="match status" value="1"/>
</dbReference>
<dbReference type="InterPro" id="IPR014756">
    <property type="entry name" value="Ig_E-set"/>
</dbReference>
<proteinExistence type="inferred from homology"/>
<dbReference type="GO" id="GO:0031588">
    <property type="term" value="C:nucleotide-activated protein kinase complex"/>
    <property type="evidence" value="ECO:0007669"/>
    <property type="project" value="TreeGrafter"/>
</dbReference>
<dbReference type="GO" id="GO:0007165">
    <property type="term" value="P:signal transduction"/>
    <property type="evidence" value="ECO:0007669"/>
    <property type="project" value="TreeGrafter"/>
</dbReference>
<dbReference type="GO" id="GO:0005737">
    <property type="term" value="C:cytoplasm"/>
    <property type="evidence" value="ECO:0007669"/>
    <property type="project" value="TreeGrafter"/>
</dbReference>
<dbReference type="PANTHER" id="PTHR10343:SF84">
    <property type="entry name" value="5'-AMP-ACTIVATED PROTEIN KINASE SUBUNIT BETA-1"/>
    <property type="match status" value="1"/>
</dbReference>
<accession>E1ZDZ7</accession>
<protein>
    <submittedName>
        <fullName evidence="4">Expressed protein</fullName>
    </submittedName>
</protein>
<feature type="compositionally biased region" description="Gly residues" evidence="2">
    <location>
        <begin position="63"/>
        <end position="73"/>
    </location>
</feature>
<dbReference type="GO" id="GO:0019901">
    <property type="term" value="F:protein kinase binding"/>
    <property type="evidence" value="ECO:0007669"/>
    <property type="project" value="TreeGrafter"/>
</dbReference>
<evidence type="ECO:0000256" key="1">
    <source>
        <dbReference type="ARBA" id="ARBA00010926"/>
    </source>
</evidence>
<dbReference type="GO" id="GO:0005634">
    <property type="term" value="C:nucleus"/>
    <property type="evidence" value="ECO:0007669"/>
    <property type="project" value="TreeGrafter"/>
</dbReference>
<dbReference type="InterPro" id="IPR013783">
    <property type="entry name" value="Ig-like_fold"/>
</dbReference>
<dbReference type="Proteomes" id="UP000008141">
    <property type="component" value="Unassembled WGS sequence"/>
</dbReference>
<feature type="domain" description="AMP-activated protein kinase glycogen-binding" evidence="3">
    <location>
        <begin position="282"/>
        <end position="363"/>
    </location>
</feature>
<feature type="region of interest" description="Disordered" evidence="2">
    <location>
        <begin position="54"/>
        <end position="73"/>
    </location>
</feature>